<evidence type="ECO:0000313" key="9">
    <source>
        <dbReference type="EMBL" id="CAF1558622.1"/>
    </source>
</evidence>
<dbReference type="GO" id="GO:0003712">
    <property type="term" value="F:transcription coregulator activity"/>
    <property type="evidence" value="ECO:0007669"/>
    <property type="project" value="TreeGrafter"/>
</dbReference>
<evidence type="ECO:0000256" key="1">
    <source>
        <dbReference type="ARBA" id="ARBA00004123"/>
    </source>
</evidence>
<gene>
    <name evidence="10" type="ORF">BYL167_LOCUS26376</name>
    <name evidence="9" type="ORF">CJN711_LOCUS30962</name>
</gene>
<dbReference type="GO" id="GO:0016592">
    <property type="term" value="C:mediator complex"/>
    <property type="evidence" value="ECO:0007669"/>
    <property type="project" value="UniProtKB-UniRule"/>
</dbReference>
<sequence>MSDRLTQLQDVVNLLADHLCNATGVLQETARPSRFGNFEQNSTTNSNADNTGDDYSQYRLTQLQDVVNLLADHLCNATGVLQETARPSRFGNFEQNSTTNSNADNTGDDYSQLFATLITRTTSEVVALIESLPTIPSTDDDLAEQHAQLESLEQENVEATAKLEQTTELAEYLLEQVQTCLQSLSQAILDERKKIQNV</sequence>
<organism evidence="9 11">
    <name type="scientific">Rotaria magnacalcarata</name>
    <dbReference type="NCBI Taxonomy" id="392030"/>
    <lineage>
        <taxon>Eukaryota</taxon>
        <taxon>Metazoa</taxon>
        <taxon>Spiralia</taxon>
        <taxon>Gnathifera</taxon>
        <taxon>Rotifera</taxon>
        <taxon>Eurotatoria</taxon>
        <taxon>Bdelloidea</taxon>
        <taxon>Philodinida</taxon>
        <taxon>Philodinidae</taxon>
        <taxon>Rotaria</taxon>
    </lineage>
</organism>
<dbReference type="Proteomes" id="UP000663855">
    <property type="component" value="Unassembled WGS sequence"/>
</dbReference>
<evidence type="ECO:0000256" key="2">
    <source>
        <dbReference type="ARBA" id="ARBA00023015"/>
    </source>
</evidence>
<dbReference type="SUPFAM" id="SSF140718">
    <property type="entry name" value="Mediator hinge subcomplex-like"/>
    <property type="match status" value="2"/>
</dbReference>
<feature type="coiled-coil region" evidence="7">
    <location>
        <begin position="135"/>
        <end position="169"/>
    </location>
</feature>
<evidence type="ECO:0000256" key="8">
    <source>
        <dbReference type="SAM" id="MobiDB-lite"/>
    </source>
</evidence>
<comment type="similarity">
    <text evidence="6">Belongs to the Mediator complex subunit 21 family.</text>
</comment>
<keyword evidence="5 6" id="KW-0539">Nucleus</keyword>
<keyword evidence="3 6" id="KW-0010">Activator</keyword>
<dbReference type="GO" id="GO:0006357">
    <property type="term" value="P:regulation of transcription by RNA polymerase II"/>
    <property type="evidence" value="ECO:0007669"/>
    <property type="project" value="TreeGrafter"/>
</dbReference>
<feature type="compositionally biased region" description="Polar residues" evidence="8">
    <location>
        <begin position="38"/>
        <end position="53"/>
    </location>
</feature>
<name>A0A815XJP8_9BILA</name>
<evidence type="ECO:0000313" key="10">
    <source>
        <dbReference type="EMBL" id="CAF4272340.1"/>
    </source>
</evidence>
<evidence type="ECO:0000256" key="5">
    <source>
        <dbReference type="ARBA" id="ARBA00023242"/>
    </source>
</evidence>
<dbReference type="EMBL" id="CAJOBH010030119">
    <property type="protein sequence ID" value="CAF4272340.1"/>
    <property type="molecule type" value="Genomic_DNA"/>
</dbReference>
<comment type="function">
    <text evidence="6">Component of the Mediator complex, a coactivator involved in the regulated transcription of nearly all RNA polymerase II-dependent genes. Mediator functions as a bridge to convey information from gene-specific regulatory proteins to the basal RNA polymerase II transcription machinery. Mediator is recruited to promoters by direct interactions with regulatory proteins and serves as a scaffold for the assembly of a functional preinitiation complex with RNA polymerase II and the general transcription factors.</text>
</comment>
<dbReference type="AlphaFoldDB" id="A0A815XJP8"/>
<dbReference type="Proteomes" id="UP000681967">
    <property type="component" value="Unassembled WGS sequence"/>
</dbReference>
<evidence type="ECO:0000256" key="3">
    <source>
        <dbReference type="ARBA" id="ARBA00023159"/>
    </source>
</evidence>
<reference evidence="9" key="1">
    <citation type="submission" date="2021-02" db="EMBL/GenBank/DDBJ databases">
        <authorList>
            <person name="Nowell W R."/>
        </authorList>
    </citation>
    <scope>NUCLEOTIDE SEQUENCE</scope>
</reference>
<evidence type="ECO:0000256" key="4">
    <source>
        <dbReference type="ARBA" id="ARBA00023163"/>
    </source>
</evidence>
<evidence type="ECO:0000313" key="11">
    <source>
        <dbReference type="Proteomes" id="UP000663855"/>
    </source>
</evidence>
<dbReference type="Gene3D" id="6.10.280.10">
    <property type="entry name" value="Mediator complex, subunit Med21"/>
    <property type="match status" value="2"/>
</dbReference>
<dbReference type="Pfam" id="PF11221">
    <property type="entry name" value="Med21"/>
    <property type="match status" value="1"/>
</dbReference>
<protein>
    <recommendedName>
        <fullName evidence="6">Mediator of RNA polymerase II transcription subunit 21</fullName>
    </recommendedName>
</protein>
<evidence type="ECO:0000256" key="6">
    <source>
        <dbReference type="RuleBase" id="RU366036"/>
    </source>
</evidence>
<dbReference type="PANTHER" id="PTHR13381">
    <property type="entry name" value="RNA POLYMERASE II HOLOENZYME COMPONENT SRB7"/>
    <property type="match status" value="1"/>
</dbReference>
<dbReference type="InterPro" id="IPR037212">
    <property type="entry name" value="Med7/Med21-like"/>
</dbReference>
<keyword evidence="2 6" id="KW-0805">Transcription regulation</keyword>
<feature type="region of interest" description="Disordered" evidence="8">
    <location>
        <begin position="33"/>
        <end position="53"/>
    </location>
</feature>
<dbReference type="InterPro" id="IPR021384">
    <property type="entry name" value="Mediator_Med21"/>
</dbReference>
<proteinExistence type="inferred from homology"/>
<keyword evidence="7" id="KW-0175">Coiled coil</keyword>
<comment type="caution">
    <text evidence="9">The sequence shown here is derived from an EMBL/GenBank/DDBJ whole genome shotgun (WGS) entry which is preliminary data.</text>
</comment>
<dbReference type="EMBL" id="CAJNOV010014695">
    <property type="protein sequence ID" value="CAF1558622.1"/>
    <property type="molecule type" value="Genomic_DNA"/>
</dbReference>
<comment type="subunit">
    <text evidence="6">Component of the Mediator complex.</text>
</comment>
<accession>A0A815XJP8</accession>
<evidence type="ECO:0000256" key="7">
    <source>
        <dbReference type="SAM" id="Coils"/>
    </source>
</evidence>
<comment type="subcellular location">
    <subcellularLocation>
        <location evidence="1 6">Nucleus</location>
    </subcellularLocation>
</comment>
<keyword evidence="4 6" id="KW-0804">Transcription</keyword>
<dbReference type="PANTHER" id="PTHR13381:SF0">
    <property type="entry name" value="MEDIATOR OF RNA POLYMERASE II TRANSCRIPTION SUBUNIT 21"/>
    <property type="match status" value="1"/>
</dbReference>